<dbReference type="PANTHER" id="PTHR23151">
    <property type="entry name" value="DIHYDROLIPOAMIDE ACETYL/SUCCINYL-TRANSFERASE-RELATED"/>
    <property type="match status" value="1"/>
</dbReference>
<dbReference type="PANTHER" id="PTHR23151:SF75">
    <property type="entry name" value="DIHYDROLIPOYLLYSINE-RESIDUE ACETYLTRANSFERASE COMPONENT 5 OF PYRUVATE DEHYDROGENASE COMPLEX, CHLOROPLASTIC"/>
    <property type="match status" value="1"/>
</dbReference>
<dbReference type="Pfam" id="PF00198">
    <property type="entry name" value="2-oxoacid_dh"/>
    <property type="match status" value="1"/>
</dbReference>
<evidence type="ECO:0000313" key="3">
    <source>
        <dbReference type="EMBL" id="THG15503.1"/>
    </source>
</evidence>
<dbReference type="InterPro" id="IPR001078">
    <property type="entry name" value="2-oxoacid_DH_actylTfrase"/>
</dbReference>
<protein>
    <recommendedName>
        <fullName evidence="2">2-oxoacid dehydrogenase acyltransferase catalytic domain-containing protein</fullName>
    </recommendedName>
</protein>
<gene>
    <name evidence="3" type="ORF">TEA_029644</name>
</gene>
<dbReference type="EMBL" id="SDRB02004683">
    <property type="protein sequence ID" value="THG15503.1"/>
    <property type="molecule type" value="Genomic_DNA"/>
</dbReference>
<dbReference type="Proteomes" id="UP000306102">
    <property type="component" value="Unassembled WGS sequence"/>
</dbReference>
<dbReference type="AlphaFoldDB" id="A0A4S4EGD2"/>
<evidence type="ECO:0000256" key="1">
    <source>
        <dbReference type="SAM" id="Coils"/>
    </source>
</evidence>
<evidence type="ECO:0000259" key="2">
    <source>
        <dbReference type="Pfam" id="PF00198"/>
    </source>
</evidence>
<dbReference type="STRING" id="542762.A0A4S4EGD2"/>
<dbReference type="GO" id="GO:0004742">
    <property type="term" value="F:dihydrolipoyllysine-residue acetyltransferase activity"/>
    <property type="evidence" value="ECO:0007669"/>
    <property type="project" value="TreeGrafter"/>
</dbReference>
<feature type="coiled-coil region" evidence="1">
    <location>
        <begin position="17"/>
        <end position="72"/>
    </location>
</feature>
<name>A0A4S4EGD2_CAMSN</name>
<keyword evidence="1" id="KW-0175">Coiled coil</keyword>
<dbReference type="GO" id="GO:0009534">
    <property type="term" value="C:chloroplast thylakoid"/>
    <property type="evidence" value="ECO:0007669"/>
    <property type="project" value="TreeGrafter"/>
</dbReference>
<dbReference type="InterPro" id="IPR045257">
    <property type="entry name" value="E2/Pdx1"/>
</dbReference>
<keyword evidence="4" id="KW-1185">Reference proteome</keyword>
<dbReference type="Gene3D" id="3.30.559.10">
    <property type="entry name" value="Chloramphenicol acetyltransferase-like domain"/>
    <property type="match status" value="1"/>
</dbReference>
<dbReference type="GO" id="GO:0009941">
    <property type="term" value="C:chloroplast envelope"/>
    <property type="evidence" value="ECO:0007669"/>
    <property type="project" value="TreeGrafter"/>
</dbReference>
<dbReference type="SUPFAM" id="SSF52777">
    <property type="entry name" value="CoA-dependent acyltransferases"/>
    <property type="match status" value="1"/>
</dbReference>
<sequence>MEQKKEKEMELACTAAKEIMEEVLANMEDLCESASKEKEEVDSRIAELEKALSEERKALDEERKKSAELTRVMESERVAYPDLYGVVVEQFKQSTEYQIVADIAVAASLAREERGKVGPSSVATVEVRFRQRVEAIFPEINFDQVEVGGGDIACTPLNEVVNEEDLIASEREKAAEEEETECTFTLSNLGMFGVDRFDAILPPGTGAIMAVGASQPTVVATKDGRIGMKNQMQEMQFPQVNVTADHRVIYGADLASFLQTLAKIIEDPKDLTL</sequence>
<reference evidence="3 4" key="1">
    <citation type="journal article" date="2018" name="Proc. Natl. Acad. Sci. U.S.A.">
        <title>Draft genome sequence of Camellia sinensis var. sinensis provides insights into the evolution of the tea genome and tea quality.</title>
        <authorList>
            <person name="Wei C."/>
            <person name="Yang H."/>
            <person name="Wang S."/>
            <person name="Zhao J."/>
            <person name="Liu C."/>
            <person name="Gao L."/>
            <person name="Xia E."/>
            <person name="Lu Y."/>
            <person name="Tai Y."/>
            <person name="She G."/>
            <person name="Sun J."/>
            <person name="Cao H."/>
            <person name="Tong W."/>
            <person name="Gao Q."/>
            <person name="Li Y."/>
            <person name="Deng W."/>
            <person name="Jiang X."/>
            <person name="Wang W."/>
            <person name="Chen Q."/>
            <person name="Zhang S."/>
            <person name="Li H."/>
            <person name="Wu J."/>
            <person name="Wang P."/>
            <person name="Li P."/>
            <person name="Shi C."/>
            <person name="Zheng F."/>
            <person name="Jian J."/>
            <person name="Huang B."/>
            <person name="Shan D."/>
            <person name="Shi M."/>
            <person name="Fang C."/>
            <person name="Yue Y."/>
            <person name="Li F."/>
            <person name="Li D."/>
            <person name="Wei S."/>
            <person name="Han B."/>
            <person name="Jiang C."/>
            <person name="Yin Y."/>
            <person name="Xia T."/>
            <person name="Zhang Z."/>
            <person name="Bennetzen J.L."/>
            <person name="Zhao S."/>
            <person name="Wan X."/>
        </authorList>
    </citation>
    <scope>NUCLEOTIDE SEQUENCE [LARGE SCALE GENOMIC DNA]</scope>
    <source>
        <strain evidence="4">cv. Shuchazao</strain>
        <tissue evidence="3">Leaf</tissue>
    </source>
</reference>
<feature type="domain" description="2-oxoacid dehydrogenase acyltransferase catalytic" evidence="2">
    <location>
        <begin position="168"/>
        <end position="272"/>
    </location>
</feature>
<organism evidence="3 4">
    <name type="scientific">Camellia sinensis var. sinensis</name>
    <name type="common">China tea</name>
    <dbReference type="NCBI Taxonomy" id="542762"/>
    <lineage>
        <taxon>Eukaryota</taxon>
        <taxon>Viridiplantae</taxon>
        <taxon>Streptophyta</taxon>
        <taxon>Embryophyta</taxon>
        <taxon>Tracheophyta</taxon>
        <taxon>Spermatophyta</taxon>
        <taxon>Magnoliopsida</taxon>
        <taxon>eudicotyledons</taxon>
        <taxon>Gunneridae</taxon>
        <taxon>Pentapetalae</taxon>
        <taxon>asterids</taxon>
        <taxon>Ericales</taxon>
        <taxon>Theaceae</taxon>
        <taxon>Camellia</taxon>
    </lineage>
</organism>
<proteinExistence type="predicted"/>
<comment type="caution">
    <text evidence="3">The sequence shown here is derived from an EMBL/GenBank/DDBJ whole genome shotgun (WGS) entry which is preliminary data.</text>
</comment>
<evidence type="ECO:0000313" key="4">
    <source>
        <dbReference type="Proteomes" id="UP000306102"/>
    </source>
</evidence>
<dbReference type="GO" id="GO:0045254">
    <property type="term" value="C:pyruvate dehydrogenase complex"/>
    <property type="evidence" value="ECO:0007669"/>
    <property type="project" value="InterPro"/>
</dbReference>
<accession>A0A4S4EGD2</accession>
<dbReference type="InterPro" id="IPR023213">
    <property type="entry name" value="CAT-like_dom_sf"/>
</dbReference>
<dbReference type="GO" id="GO:0006086">
    <property type="term" value="P:pyruvate decarboxylation to acetyl-CoA"/>
    <property type="evidence" value="ECO:0007669"/>
    <property type="project" value="InterPro"/>
</dbReference>